<evidence type="ECO:0000256" key="4">
    <source>
        <dbReference type="ARBA" id="ARBA00022723"/>
    </source>
</evidence>
<evidence type="ECO:0000256" key="3">
    <source>
        <dbReference type="ARBA" id="ARBA00022670"/>
    </source>
</evidence>
<sequence>MRKIIYPFVLAGLVGCQTTSQAPVPNDPSWHVGQLENGMTYHIYPSDKDDAVSVRLAFNVGSLQETDAQLGYAHFLEHMAFNGSTHFDNNDIDAYFSSIGVTMGHGANAFTGEYQTVYFVDLPNKSSLDRSMTWFADIAYGLNLDAKAIDGEIGVVYGEWLHRAGEGKPYGQAIYEHIASQSQLGSRKPIGTDVSIKSVNKEKLTEFYEKWYQPQLAHIVVSGDVKQQEVIDLLKEKFGIWEKGTTPNPERYTAPSFTSEPVLLHDSGADGASTAYVFDLGPAAISNEEELYEDWAEDAVLSLINKEISETMVGITGNAEGAQVYVLAAGNREYLVIRAAFPSEMRDDVQSAVSRKIANLRDVSTSEEEVGSLRWYPNFKNYVLEADANVTTKERTDFYLNGLLTAYPVQSVDEMMDLRLAWSRYLTREKFNHHKRTLLSSPATIYAFYTKDETVHQVDKSVEVANNLLLEKGKSNQSKGKQFLASATGSGEVVAERIIGKDLYVWSLSNGMEVWYQDNPKAGDEVRMAIGAKGGRSLLTSDLNGASYLLFDSLVLSGVAGLNAQELLIYINDRGLGVWQDITPTRHAFHAFAYRQNLNDVLVLMHHALSEPNFDEKALKLAKSKLTQEAYTFANSSNGIFDQGVFNWLRGDNGAYQFASAGDVMLTSVEQLESVHRAFFNKGNAPALYISANVDANRLKRAVAKNIASIQLKEDAGIPTNTQQSQWAKDVSPVLSTSSEEKNKALSALYVLSDVQNDRDAKTVFIDEMINRIADMRTFNEVREAQSLTYTPSVWELSVDNEAKTGWGFAAVVEPTNAKRATEAFEEIVADLGKGISVAEFDAVSKQVREAMQDNDVNADAQTNMYSRYLFNGWGVDALLDVDKTVESITYDDVNDRVKSIFGANSKLVKGYNMPQGEFAPE</sequence>
<dbReference type="GO" id="GO:0006508">
    <property type="term" value="P:proteolysis"/>
    <property type="evidence" value="ECO:0007669"/>
    <property type="project" value="UniProtKB-KW"/>
</dbReference>
<name>A0A135I9W5_9GAMM</name>
<dbReference type="PANTHER" id="PTHR43690:SF17">
    <property type="entry name" value="PROTEIN YHJJ"/>
    <property type="match status" value="1"/>
</dbReference>
<organism evidence="11 12">
    <name type="scientific">Enterovibrio coralii</name>
    <dbReference type="NCBI Taxonomy" id="294935"/>
    <lineage>
        <taxon>Bacteria</taxon>
        <taxon>Pseudomonadati</taxon>
        <taxon>Pseudomonadota</taxon>
        <taxon>Gammaproteobacteria</taxon>
        <taxon>Vibrionales</taxon>
        <taxon>Vibrionaceae</taxon>
        <taxon>Enterovibrio</taxon>
    </lineage>
</organism>
<dbReference type="PROSITE" id="PS00143">
    <property type="entry name" value="INSULINASE"/>
    <property type="match status" value="1"/>
</dbReference>
<dbReference type="InterPro" id="IPR007863">
    <property type="entry name" value="Peptidase_M16_C"/>
</dbReference>
<dbReference type="GO" id="GO:0004222">
    <property type="term" value="F:metalloendopeptidase activity"/>
    <property type="evidence" value="ECO:0007669"/>
    <property type="project" value="InterPro"/>
</dbReference>
<dbReference type="PROSITE" id="PS51257">
    <property type="entry name" value="PROKAR_LIPOPROTEIN"/>
    <property type="match status" value="1"/>
</dbReference>
<feature type="domain" description="Peptidase M16 C-terminal" evidence="10">
    <location>
        <begin position="198"/>
        <end position="370"/>
    </location>
</feature>
<comment type="cofactor">
    <cofactor evidence="1">
        <name>Zn(2+)</name>
        <dbReference type="ChEBI" id="CHEBI:29105"/>
    </cofactor>
</comment>
<comment type="similarity">
    <text evidence="2 8">Belongs to the peptidase M16 family.</text>
</comment>
<dbReference type="Gene3D" id="3.30.830.10">
    <property type="entry name" value="Metalloenzyme, LuxS/M16 peptidase-like"/>
    <property type="match status" value="4"/>
</dbReference>
<dbReference type="RefSeq" id="WP_067414567.1">
    <property type="nucleotide sequence ID" value="NZ_LNTY01000029.1"/>
</dbReference>
<evidence type="ECO:0000259" key="10">
    <source>
        <dbReference type="Pfam" id="PF05193"/>
    </source>
</evidence>
<evidence type="ECO:0000256" key="8">
    <source>
        <dbReference type="RuleBase" id="RU004447"/>
    </source>
</evidence>
<dbReference type="InterPro" id="IPR001431">
    <property type="entry name" value="Pept_M16_Zn_BS"/>
</dbReference>
<dbReference type="OrthoDB" id="9811314at2"/>
<keyword evidence="4" id="KW-0479">Metal-binding</keyword>
<accession>A0A135I9W5</accession>
<evidence type="ECO:0000256" key="6">
    <source>
        <dbReference type="ARBA" id="ARBA00022833"/>
    </source>
</evidence>
<feature type="domain" description="Peptidase M16 N-terminal" evidence="9">
    <location>
        <begin position="45"/>
        <end position="159"/>
    </location>
</feature>
<dbReference type="InterPro" id="IPR050626">
    <property type="entry name" value="Peptidase_M16"/>
</dbReference>
<evidence type="ECO:0000256" key="7">
    <source>
        <dbReference type="ARBA" id="ARBA00023049"/>
    </source>
</evidence>
<dbReference type="Pfam" id="PF00675">
    <property type="entry name" value="Peptidase_M16"/>
    <property type="match status" value="1"/>
</dbReference>
<dbReference type="PANTHER" id="PTHR43690">
    <property type="entry name" value="NARDILYSIN"/>
    <property type="match status" value="1"/>
</dbReference>
<feature type="domain" description="Peptidase M16 C-terminal" evidence="10">
    <location>
        <begin position="668"/>
        <end position="847"/>
    </location>
</feature>
<keyword evidence="6" id="KW-0862">Zinc</keyword>
<keyword evidence="3" id="KW-0645">Protease</keyword>
<comment type="caution">
    <text evidence="11">The sequence shown here is derived from an EMBL/GenBank/DDBJ whole genome shotgun (WGS) entry which is preliminary data.</text>
</comment>
<dbReference type="GO" id="GO:0046872">
    <property type="term" value="F:metal ion binding"/>
    <property type="evidence" value="ECO:0007669"/>
    <property type="project" value="UniProtKB-KW"/>
</dbReference>
<evidence type="ECO:0000313" key="12">
    <source>
        <dbReference type="Proteomes" id="UP000070529"/>
    </source>
</evidence>
<dbReference type="InterPro" id="IPR011249">
    <property type="entry name" value="Metalloenz_LuxS/M16"/>
</dbReference>
<keyword evidence="5" id="KW-0378">Hydrolase</keyword>
<evidence type="ECO:0000256" key="5">
    <source>
        <dbReference type="ARBA" id="ARBA00022801"/>
    </source>
</evidence>
<dbReference type="InterPro" id="IPR011765">
    <property type="entry name" value="Pept_M16_N"/>
</dbReference>
<gene>
    <name evidence="11" type="ORF">ATN88_17575</name>
</gene>
<evidence type="ECO:0000256" key="2">
    <source>
        <dbReference type="ARBA" id="ARBA00007261"/>
    </source>
</evidence>
<dbReference type="SUPFAM" id="SSF63411">
    <property type="entry name" value="LuxS/MPP-like metallohydrolase"/>
    <property type="match status" value="3"/>
</dbReference>
<reference evidence="11 12" key="1">
    <citation type="submission" date="2015-11" db="EMBL/GenBank/DDBJ databases">
        <title>Genomic Taxonomy of the Vibrionaceae.</title>
        <authorList>
            <person name="Gomez-Gil B."/>
            <person name="Enciso-Ibarra J."/>
        </authorList>
    </citation>
    <scope>NUCLEOTIDE SEQUENCE [LARGE SCALE GENOMIC DNA]</scope>
    <source>
        <strain evidence="11 12">CAIM 912</strain>
    </source>
</reference>
<dbReference type="STRING" id="294935.ATN88_17575"/>
<evidence type="ECO:0000259" key="9">
    <source>
        <dbReference type="Pfam" id="PF00675"/>
    </source>
</evidence>
<proteinExistence type="inferred from homology"/>
<dbReference type="AlphaFoldDB" id="A0A135I9W5"/>
<evidence type="ECO:0000256" key="1">
    <source>
        <dbReference type="ARBA" id="ARBA00001947"/>
    </source>
</evidence>
<keyword evidence="12" id="KW-1185">Reference proteome</keyword>
<dbReference type="Pfam" id="PF05193">
    <property type="entry name" value="Peptidase_M16_C"/>
    <property type="match status" value="2"/>
</dbReference>
<evidence type="ECO:0000313" key="11">
    <source>
        <dbReference type="EMBL" id="KXF82188.1"/>
    </source>
</evidence>
<evidence type="ECO:0008006" key="13">
    <source>
        <dbReference type="Google" id="ProtNLM"/>
    </source>
</evidence>
<keyword evidence="7" id="KW-0482">Metalloprotease</keyword>
<dbReference type="Proteomes" id="UP000070529">
    <property type="component" value="Unassembled WGS sequence"/>
</dbReference>
<dbReference type="EMBL" id="LNTY01000029">
    <property type="protein sequence ID" value="KXF82188.1"/>
    <property type="molecule type" value="Genomic_DNA"/>
</dbReference>
<protein>
    <recommendedName>
        <fullName evidence="13">Peptidase M16</fullName>
    </recommendedName>
</protein>